<dbReference type="Proteomes" id="UP000828390">
    <property type="component" value="Unassembled WGS sequence"/>
</dbReference>
<evidence type="ECO:0000313" key="2">
    <source>
        <dbReference type="Proteomes" id="UP000828390"/>
    </source>
</evidence>
<accession>A0A9D4HUI6</accession>
<comment type="caution">
    <text evidence="1">The sequence shown here is derived from an EMBL/GenBank/DDBJ whole genome shotgun (WGS) entry which is preliminary data.</text>
</comment>
<keyword evidence="2" id="KW-1185">Reference proteome</keyword>
<evidence type="ECO:0000313" key="1">
    <source>
        <dbReference type="EMBL" id="KAH3729928.1"/>
    </source>
</evidence>
<organism evidence="1 2">
    <name type="scientific">Dreissena polymorpha</name>
    <name type="common">Zebra mussel</name>
    <name type="synonym">Mytilus polymorpha</name>
    <dbReference type="NCBI Taxonomy" id="45954"/>
    <lineage>
        <taxon>Eukaryota</taxon>
        <taxon>Metazoa</taxon>
        <taxon>Spiralia</taxon>
        <taxon>Lophotrochozoa</taxon>
        <taxon>Mollusca</taxon>
        <taxon>Bivalvia</taxon>
        <taxon>Autobranchia</taxon>
        <taxon>Heteroconchia</taxon>
        <taxon>Euheterodonta</taxon>
        <taxon>Imparidentia</taxon>
        <taxon>Neoheterodontei</taxon>
        <taxon>Myida</taxon>
        <taxon>Dreissenoidea</taxon>
        <taxon>Dreissenidae</taxon>
        <taxon>Dreissena</taxon>
    </lineage>
</organism>
<name>A0A9D4HUI6_DREPO</name>
<reference evidence="1" key="1">
    <citation type="journal article" date="2019" name="bioRxiv">
        <title>The Genome of the Zebra Mussel, Dreissena polymorpha: A Resource for Invasive Species Research.</title>
        <authorList>
            <person name="McCartney M.A."/>
            <person name="Auch B."/>
            <person name="Kono T."/>
            <person name="Mallez S."/>
            <person name="Zhang Y."/>
            <person name="Obille A."/>
            <person name="Becker A."/>
            <person name="Abrahante J.E."/>
            <person name="Garbe J."/>
            <person name="Badalamenti J.P."/>
            <person name="Herman A."/>
            <person name="Mangelson H."/>
            <person name="Liachko I."/>
            <person name="Sullivan S."/>
            <person name="Sone E.D."/>
            <person name="Koren S."/>
            <person name="Silverstein K.A.T."/>
            <person name="Beckman K.B."/>
            <person name="Gohl D.M."/>
        </authorList>
    </citation>
    <scope>NUCLEOTIDE SEQUENCE</scope>
    <source>
        <strain evidence="1">Duluth1</strain>
        <tissue evidence="1">Whole animal</tissue>
    </source>
</reference>
<dbReference type="EMBL" id="JAIWYP010000012">
    <property type="protein sequence ID" value="KAH3729928.1"/>
    <property type="molecule type" value="Genomic_DNA"/>
</dbReference>
<reference evidence="1" key="2">
    <citation type="submission" date="2020-11" db="EMBL/GenBank/DDBJ databases">
        <authorList>
            <person name="McCartney M.A."/>
            <person name="Auch B."/>
            <person name="Kono T."/>
            <person name="Mallez S."/>
            <person name="Becker A."/>
            <person name="Gohl D.M."/>
            <person name="Silverstein K.A.T."/>
            <person name="Koren S."/>
            <person name="Bechman K.B."/>
            <person name="Herman A."/>
            <person name="Abrahante J.E."/>
            <person name="Garbe J."/>
        </authorList>
    </citation>
    <scope>NUCLEOTIDE SEQUENCE</scope>
    <source>
        <strain evidence="1">Duluth1</strain>
        <tissue evidence="1">Whole animal</tissue>
    </source>
</reference>
<dbReference type="AlphaFoldDB" id="A0A9D4HUI6"/>
<sequence length="73" mass="7929">MFMADGLLLNASGAPSCLKTVLDDLQPLPEVEHIEPEPVGPDCIWPSVCTPAMVSDPKMKSNADVVHTVYFFI</sequence>
<proteinExistence type="predicted"/>
<protein>
    <submittedName>
        <fullName evidence="1">Uncharacterized protein</fullName>
    </submittedName>
</protein>
<gene>
    <name evidence="1" type="ORF">DPMN_055906</name>
</gene>